<dbReference type="EMBL" id="CAJJDN010000051">
    <property type="protein sequence ID" value="CAD8087392.1"/>
    <property type="molecule type" value="Genomic_DNA"/>
</dbReference>
<feature type="coiled-coil region" evidence="1">
    <location>
        <begin position="145"/>
        <end position="177"/>
    </location>
</feature>
<sequence>MMFYLKNQVIVLQNIKKSVFFLIFYDIINQSLSQFFNFYSKIITFLKSCNLNQLFYFTYHVQVRIDVQQKLRVSLLNSCFFQRKYFKQITLQQDSTLGFCFKYLFTKIQCLYANLYTMPMKRMKIIRRKQIIHFEKNVVNLILGQTHLNEEIEKENRRKQEEEFQMKNRSLKRKQNKKYYERSSNVVFQENKKKNKRLEQNKKIRLEDMKIRETIKNKKIKKINQLQIYDVDRLLLGYVARVKCIIKTPEQTQKIKDRSKNIRNDNKIEVDKLILGSNHTLFCF</sequence>
<reference evidence="2" key="1">
    <citation type="submission" date="2021-01" db="EMBL/GenBank/DDBJ databases">
        <authorList>
            <consortium name="Genoscope - CEA"/>
            <person name="William W."/>
        </authorList>
    </citation>
    <scope>NUCLEOTIDE SEQUENCE</scope>
</reference>
<name>A0A8S1N5S2_9CILI</name>
<comment type="caution">
    <text evidence="2">The sequence shown here is derived from an EMBL/GenBank/DDBJ whole genome shotgun (WGS) entry which is preliminary data.</text>
</comment>
<dbReference type="Proteomes" id="UP000692954">
    <property type="component" value="Unassembled WGS sequence"/>
</dbReference>
<evidence type="ECO:0000313" key="3">
    <source>
        <dbReference type="Proteomes" id="UP000692954"/>
    </source>
</evidence>
<keyword evidence="3" id="KW-1185">Reference proteome</keyword>
<gene>
    <name evidence="2" type="ORF">PSON_ATCC_30995.1.T0510158</name>
</gene>
<accession>A0A8S1N5S2</accession>
<proteinExistence type="predicted"/>
<keyword evidence="1" id="KW-0175">Coiled coil</keyword>
<dbReference type="AlphaFoldDB" id="A0A8S1N5S2"/>
<evidence type="ECO:0000313" key="2">
    <source>
        <dbReference type="EMBL" id="CAD8087392.1"/>
    </source>
</evidence>
<protein>
    <submittedName>
        <fullName evidence="2">Uncharacterized protein</fullName>
    </submittedName>
</protein>
<evidence type="ECO:0000256" key="1">
    <source>
        <dbReference type="SAM" id="Coils"/>
    </source>
</evidence>
<organism evidence="2 3">
    <name type="scientific">Paramecium sonneborni</name>
    <dbReference type="NCBI Taxonomy" id="65129"/>
    <lineage>
        <taxon>Eukaryota</taxon>
        <taxon>Sar</taxon>
        <taxon>Alveolata</taxon>
        <taxon>Ciliophora</taxon>
        <taxon>Intramacronucleata</taxon>
        <taxon>Oligohymenophorea</taxon>
        <taxon>Peniculida</taxon>
        <taxon>Parameciidae</taxon>
        <taxon>Paramecium</taxon>
    </lineage>
</organism>